<organism evidence="7 8">
    <name type="scientific">Geodermatophilus ruber</name>
    <dbReference type="NCBI Taxonomy" id="504800"/>
    <lineage>
        <taxon>Bacteria</taxon>
        <taxon>Bacillati</taxon>
        <taxon>Actinomycetota</taxon>
        <taxon>Actinomycetes</taxon>
        <taxon>Geodermatophilales</taxon>
        <taxon>Geodermatophilaceae</taxon>
        <taxon>Geodermatophilus</taxon>
    </lineage>
</organism>
<evidence type="ECO:0000313" key="8">
    <source>
        <dbReference type="Proteomes" id="UP000199152"/>
    </source>
</evidence>
<name>A0A1I4G2D7_9ACTN</name>
<evidence type="ECO:0000256" key="3">
    <source>
        <dbReference type="ARBA" id="ARBA00023002"/>
    </source>
</evidence>
<dbReference type="Gene3D" id="2.40.110.10">
    <property type="entry name" value="Butyryl-CoA Dehydrogenase, subunit A, domain 2"/>
    <property type="match status" value="1"/>
</dbReference>
<evidence type="ECO:0000256" key="1">
    <source>
        <dbReference type="ARBA" id="ARBA00022630"/>
    </source>
</evidence>
<dbReference type="PANTHER" id="PTHR36117:SF3">
    <property type="entry name" value="4-HYDROXYPHENYLACETATE 3-MONOOXYGENASE-RELATED"/>
    <property type="match status" value="1"/>
</dbReference>
<gene>
    <name evidence="7" type="ORF">SAMN04488085_108108</name>
</gene>
<dbReference type="InterPro" id="IPR036250">
    <property type="entry name" value="AcylCo_DH-like_C"/>
</dbReference>
<dbReference type="InterPro" id="IPR004925">
    <property type="entry name" value="HpaB/PvcC/4-BUDH"/>
</dbReference>
<dbReference type="InterPro" id="IPR024719">
    <property type="entry name" value="HpaB/PvcC/4-BUDH_C"/>
</dbReference>
<dbReference type="EMBL" id="FOSW01000008">
    <property type="protein sequence ID" value="SFL23909.1"/>
    <property type="molecule type" value="Genomic_DNA"/>
</dbReference>
<dbReference type="RefSeq" id="WP_091325666.1">
    <property type="nucleotide sequence ID" value="NZ_FOSW01000008.1"/>
</dbReference>
<dbReference type="Pfam" id="PF11794">
    <property type="entry name" value="HpaB_N"/>
    <property type="match status" value="1"/>
</dbReference>
<dbReference type="PIRSF" id="PIRSF000331">
    <property type="entry name" value="HpaA_HpaB"/>
    <property type="match status" value="1"/>
</dbReference>
<keyword evidence="1" id="KW-0285">Flavoprotein</keyword>
<sequence>MTKTGADHLNSLRDGREVYVDGKVVEDVTEHPAFRQSVGVAASLYDLHTDPVLGPQLTFESPKTGERVNRSWELPTSYEQLVGRRQALMKWQEPHLGFFGRSPDHVASCIAAMYMSAHVYDEYDPARGAAVRNYYEHCRDNDLYLTYTIINPQADKSKSVSEQADPYLTLGVVDEDSEGITVRGAKMLATSGVMANEVFVSGVQPLQPGDERYAVSFAVPMNAKGLRILSRKSYEAAALSTFDNPLSSRLDETDSVLYFDDVKVPWERVFVNQDIGMLQRQFHGTPVHVYQNYQCNVRLLVKFQFLAAIAHRIAEINSTLGFPQVREQLGQLAAEVGSVDALLHAMEVKGYKYGEYFIPDPALLYSSQVLTQQLYPKVIQTLRELAGGGVIMLPSSADDYSNPMLADLIFKTQKSSVATPEERVKLFKLAWDAIGSEFASRHLQYEIFYNGATFVVRGNAYRTFDWGRGAELLDSYMKSYDLPAAAR</sequence>
<dbReference type="Proteomes" id="UP000199152">
    <property type="component" value="Unassembled WGS sequence"/>
</dbReference>
<feature type="domain" description="HpaB/PvcC/4-BUDH C-terminal" evidence="5">
    <location>
        <begin position="280"/>
        <end position="474"/>
    </location>
</feature>
<evidence type="ECO:0000256" key="4">
    <source>
        <dbReference type="PIRSR" id="PIRSR000331-2"/>
    </source>
</evidence>
<evidence type="ECO:0000313" key="7">
    <source>
        <dbReference type="EMBL" id="SFL23909.1"/>
    </source>
</evidence>
<evidence type="ECO:0000259" key="5">
    <source>
        <dbReference type="Pfam" id="PF03241"/>
    </source>
</evidence>
<dbReference type="InterPro" id="IPR009100">
    <property type="entry name" value="AcylCoA_DH/oxidase_NM_dom_sf"/>
</dbReference>
<dbReference type="InterPro" id="IPR046373">
    <property type="entry name" value="Acyl-CoA_Oxase/DH_mid-dom_sf"/>
</dbReference>
<dbReference type="SUPFAM" id="SSF47203">
    <property type="entry name" value="Acyl-CoA dehydrogenase C-terminal domain-like"/>
    <property type="match status" value="1"/>
</dbReference>
<dbReference type="GO" id="GO:0016627">
    <property type="term" value="F:oxidoreductase activity, acting on the CH-CH group of donors"/>
    <property type="evidence" value="ECO:0007669"/>
    <property type="project" value="InterPro"/>
</dbReference>
<dbReference type="InParanoid" id="A0A1I4G2D7"/>
<dbReference type="Gene3D" id="1.10.3140.10">
    <property type="entry name" value="4-hydroxybutyryl-coa dehydratase, domain 1"/>
    <property type="match status" value="1"/>
</dbReference>
<dbReference type="Gene3D" id="1.20.140.10">
    <property type="entry name" value="Butyryl-CoA Dehydrogenase, subunit A, domain 3"/>
    <property type="match status" value="1"/>
</dbReference>
<dbReference type="InterPro" id="IPR024674">
    <property type="entry name" value="HpaB/PvcC/4-BUDH_N"/>
</dbReference>
<evidence type="ECO:0000259" key="6">
    <source>
        <dbReference type="Pfam" id="PF11794"/>
    </source>
</evidence>
<keyword evidence="7" id="KW-0503">Monooxygenase</keyword>
<dbReference type="Pfam" id="PF03241">
    <property type="entry name" value="HpaB"/>
    <property type="match status" value="1"/>
</dbReference>
<reference evidence="8" key="1">
    <citation type="submission" date="2016-10" db="EMBL/GenBank/DDBJ databases">
        <authorList>
            <person name="Varghese N."/>
            <person name="Submissions S."/>
        </authorList>
    </citation>
    <scope>NUCLEOTIDE SEQUENCE [LARGE SCALE GENOMIC DNA]</scope>
    <source>
        <strain evidence="8">DSM 45317</strain>
    </source>
</reference>
<feature type="binding site" evidence="4">
    <location>
        <position position="190"/>
    </location>
    <ligand>
        <name>FAD</name>
        <dbReference type="ChEBI" id="CHEBI:57692"/>
    </ligand>
</feature>
<protein>
    <submittedName>
        <fullName evidence="7">4-hydroxyphenylacetate 3-monooxygenase</fullName>
    </submittedName>
</protein>
<evidence type="ECO:0000256" key="2">
    <source>
        <dbReference type="ARBA" id="ARBA00022827"/>
    </source>
</evidence>
<keyword evidence="2 4" id="KW-0274">FAD</keyword>
<dbReference type="GO" id="GO:0004497">
    <property type="term" value="F:monooxygenase activity"/>
    <property type="evidence" value="ECO:0007669"/>
    <property type="project" value="UniProtKB-KW"/>
</dbReference>
<dbReference type="STRING" id="504800.SAMN04488085_108108"/>
<accession>A0A1I4G2D7</accession>
<dbReference type="OrthoDB" id="9785230at2"/>
<dbReference type="PANTHER" id="PTHR36117">
    <property type="entry name" value="4-HYDROXYPHENYLACETATE 3-MONOOXYGENASE-RELATED"/>
    <property type="match status" value="1"/>
</dbReference>
<dbReference type="AlphaFoldDB" id="A0A1I4G2D7"/>
<feature type="domain" description="HpaB/PvcC/4-BUDH N-terminal" evidence="6">
    <location>
        <begin position="4"/>
        <end position="271"/>
    </location>
</feature>
<keyword evidence="3" id="KW-0560">Oxidoreductase</keyword>
<keyword evidence="8" id="KW-1185">Reference proteome</keyword>
<dbReference type="SUPFAM" id="SSF56645">
    <property type="entry name" value="Acyl-CoA dehydrogenase NM domain-like"/>
    <property type="match status" value="1"/>
</dbReference>
<proteinExistence type="predicted"/>